<evidence type="ECO:0000256" key="2">
    <source>
        <dbReference type="ARBA" id="ARBA00006571"/>
    </source>
</evidence>
<dbReference type="GO" id="GO:0005576">
    <property type="term" value="C:extracellular region"/>
    <property type="evidence" value="ECO:0007669"/>
    <property type="project" value="InterPro"/>
</dbReference>
<reference evidence="11 12" key="1">
    <citation type="submission" date="2016-11" db="EMBL/GenBank/DDBJ databases">
        <authorList>
            <person name="Jaros S."/>
            <person name="Januszkiewicz K."/>
            <person name="Wedrychowicz H."/>
        </authorList>
    </citation>
    <scope>NUCLEOTIDE SEQUENCE [LARGE SCALE GENOMIC DNA]</scope>
    <source>
        <strain evidence="11 12">DSM 44523</strain>
    </source>
</reference>
<dbReference type="SUPFAM" id="SSF55486">
    <property type="entry name" value="Metalloproteases ('zincins'), catalytic domain"/>
    <property type="match status" value="1"/>
</dbReference>
<evidence type="ECO:0000256" key="7">
    <source>
        <dbReference type="ARBA" id="ARBA00029927"/>
    </source>
</evidence>
<evidence type="ECO:0000256" key="10">
    <source>
        <dbReference type="PIRSR" id="PIRSR016573-3"/>
    </source>
</evidence>
<dbReference type="GO" id="GO:0004222">
    <property type="term" value="F:metalloendopeptidase activity"/>
    <property type="evidence" value="ECO:0007669"/>
    <property type="project" value="InterPro"/>
</dbReference>
<sequence>MFLRRTTRALVALLVLTLGLVGVGLGTASAAPEVDASAVRTLYYDSSRAGEFKEVIDEAAVVWNNHVKNVKLQKGSSRANIVVIADNGWPRAQTTSLGNGRVYMGRQAVQQGYDTLRIATHELGHILGLPDRKPGPCSSLMSGSSAGTECRNPNPNAREISEVERNFRRGAVVAEALPEAVRVF</sequence>
<dbReference type="RefSeq" id="WP_073480379.1">
    <property type="nucleotide sequence ID" value="NZ_FQVN01000002.1"/>
</dbReference>
<evidence type="ECO:0000256" key="5">
    <source>
        <dbReference type="ARBA" id="ARBA00022723"/>
    </source>
</evidence>
<dbReference type="Proteomes" id="UP000184501">
    <property type="component" value="Unassembled WGS sequence"/>
</dbReference>
<feature type="binding site" evidence="9">
    <location>
        <position position="121"/>
    </location>
    <ligand>
        <name>Zn(2+)</name>
        <dbReference type="ChEBI" id="CHEBI:29105"/>
        <note>catalytic</note>
    </ligand>
</feature>
<dbReference type="EC" id="3.4.24.77" evidence="3"/>
<dbReference type="GO" id="GO:0006508">
    <property type="term" value="P:proteolysis"/>
    <property type="evidence" value="ECO:0007669"/>
    <property type="project" value="InterPro"/>
</dbReference>
<dbReference type="InterPro" id="IPR024079">
    <property type="entry name" value="MetalloPept_cat_dom_sf"/>
</dbReference>
<dbReference type="InterPro" id="IPR000013">
    <property type="entry name" value="Peptidase_M7"/>
</dbReference>
<keyword evidence="9" id="KW-0862">Zinc</keyword>
<evidence type="ECO:0000256" key="8">
    <source>
        <dbReference type="PIRSR" id="PIRSR016573-1"/>
    </source>
</evidence>
<feature type="binding site" evidence="9">
    <location>
        <position position="125"/>
    </location>
    <ligand>
        <name>Zn(2+)</name>
        <dbReference type="ChEBI" id="CHEBI:29105"/>
        <note>catalytic</note>
    </ligand>
</feature>
<comment type="similarity">
    <text evidence="2">Belongs to the peptidase M7 family.</text>
</comment>
<evidence type="ECO:0000313" key="12">
    <source>
        <dbReference type="Proteomes" id="UP000184501"/>
    </source>
</evidence>
<feature type="binding site" evidence="9">
    <location>
        <position position="114"/>
    </location>
    <ligand>
        <name>Ca(2+)</name>
        <dbReference type="ChEBI" id="CHEBI:29108"/>
    </ligand>
</feature>
<keyword evidence="9" id="KW-0106">Calcium</keyword>
<dbReference type="Pfam" id="PF02031">
    <property type="entry name" value="Peptidase_M7"/>
    <property type="match status" value="1"/>
</dbReference>
<evidence type="ECO:0000256" key="1">
    <source>
        <dbReference type="ARBA" id="ARBA00000612"/>
    </source>
</evidence>
<evidence type="ECO:0000256" key="9">
    <source>
        <dbReference type="PIRSR" id="PIRSR016573-2"/>
    </source>
</evidence>
<comment type="cofactor">
    <cofactor evidence="9">
        <name>Ca(2+)</name>
        <dbReference type="ChEBI" id="CHEBI:29108"/>
    </cofactor>
    <text evidence="9">Binds 1 Ca(2+) ion per subunit.</text>
</comment>
<name>A0A1M4XM80_STRHI</name>
<dbReference type="AlphaFoldDB" id="A0A1M4XM80"/>
<evidence type="ECO:0000313" key="11">
    <source>
        <dbReference type="EMBL" id="SHE94717.1"/>
    </source>
</evidence>
<feature type="binding site" evidence="9">
    <location>
        <position position="131"/>
    </location>
    <ligand>
        <name>Zn(2+)</name>
        <dbReference type="ChEBI" id="CHEBI:29105"/>
        <note>catalytic</note>
    </ligand>
</feature>
<keyword evidence="12" id="KW-1185">Reference proteome</keyword>
<evidence type="ECO:0000256" key="3">
    <source>
        <dbReference type="ARBA" id="ARBA00012325"/>
    </source>
</evidence>
<feature type="active site" evidence="8">
    <location>
        <position position="122"/>
    </location>
</feature>
<comment type="cofactor">
    <cofactor evidence="9">
        <name>Zn(2+)</name>
        <dbReference type="ChEBI" id="CHEBI:29105"/>
    </cofactor>
    <text evidence="9">Binds 1 zinc ion per subunit.</text>
</comment>
<gene>
    <name evidence="11" type="ORF">SAMN05444320_10254</name>
</gene>
<dbReference type="STRING" id="2017.SAMN05444320_10254"/>
<organism evidence="11 12">
    <name type="scientific">Streptoalloteichus hindustanus</name>
    <dbReference type="NCBI Taxonomy" id="2017"/>
    <lineage>
        <taxon>Bacteria</taxon>
        <taxon>Bacillati</taxon>
        <taxon>Actinomycetota</taxon>
        <taxon>Actinomycetes</taxon>
        <taxon>Pseudonocardiales</taxon>
        <taxon>Pseudonocardiaceae</taxon>
        <taxon>Streptoalloteichus</taxon>
    </lineage>
</organism>
<keyword evidence="5 9" id="KW-0479">Metal-binding</keyword>
<dbReference type="EMBL" id="FQVN01000002">
    <property type="protein sequence ID" value="SHE94717.1"/>
    <property type="molecule type" value="Genomic_DNA"/>
</dbReference>
<dbReference type="GO" id="GO:0008270">
    <property type="term" value="F:zinc ion binding"/>
    <property type="evidence" value="ECO:0007669"/>
    <property type="project" value="InterPro"/>
</dbReference>
<proteinExistence type="inferred from homology"/>
<keyword evidence="6" id="KW-0645">Protease</keyword>
<dbReference type="Gene3D" id="3.40.390.10">
    <property type="entry name" value="Collagenase (Catalytic Domain)"/>
    <property type="match status" value="1"/>
</dbReference>
<keyword evidence="6" id="KW-0482">Metalloprotease</keyword>
<evidence type="ECO:0000256" key="6">
    <source>
        <dbReference type="ARBA" id="ARBA00023049"/>
    </source>
</evidence>
<evidence type="ECO:0000256" key="4">
    <source>
        <dbReference type="ARBA" id="ARBA00019129"/>
    </source>
</evidence>
<protein>
    <recommendedName>
        <fullName evidence="4">Extracellular small neutral protease</fullName>
        <ecNumber evidence="3">3.4.24.77</ecNumber>
    </recommendedName>
    <alternativeName>
        <fullName evidence="7">Snapalysin</fullName>
    </alternativeName>
</protein>
<accession>A0A1M4XM80</accession>
<feature type="disulfide bond" evidence="10">
    <location>
        <begin position="137"/>
        <end position="150"/>
    </location>
</feature>
<keyword evidence="6" id="KW-0378">Hydrolase</keyword>
<comment type="catalytic activity">
    <reaction evidence="1">
        <text>Hydrolyzes proteins with a preference for Tyr or Phe in the P1' position. Has no action on amino-acid p-nitroanilides.</text>
        <dbReference type="EC" id="3.4.24.77"/>
    </reaction>
</comment>
<dbReference type="PRINTS" id="PR00787">
    <property type="entry name" value="NEUTRALPTASE"/>
</dbReference>